<sequence>MGVVGPLTTYYLNLKLQFYMIKQFIFRFKWLMYKIQEQGEQAVATMMDVKDLLEWFYEIIIGLL</sequence>
<evidence type="ECO:0000313" key="2">
    <source>
        <dbReference type="Proteomes" id="UP000186631"/>
    </source>
</evidence>
<reference evidence="1 2" key="1">
    <citation type="journal article" date="2016" name="Nat. Biotechnol.">
        <title>Measurement of bacterial replication rates in microbial communities.</title>
        <authorList>
            <person name="Brown C.T."/>
            <person name="Olm M.R."/>
            <person name="Thomas B.C."/>
            <person name="Banfield J.F."/>
        </authorList>
    </citation>
    <scope>NUCLEOTIDE SEQUENCE [LARGE SCALE GENOMIC DNA]</scope>
    <source>
        <strain evidence="1">42_262</strain>
    </source>
</reference>
<protein>
    <submittedName>
        <fullName evidence="1">Uncharacterized protein</fullName>
    </submittedName>
</protein>
<name>A0A1Q6IWM6_PHOVU</name>
<organism evidence="1 2">
    <name type="scientific">Phocaeicola vulgatus</name>
    <name type="common">Bacteroides vulgatus</name>
    <dbReference type="NCBI Taxonomy" id="821"/>
    <lineage>
        <taxon>Bacteria</taxon>
        <taxon>Pseudomonadati</taxon>
        <taxon>Bacteroidota</taxon>
        <taxon>Bacteroidia</taxon>
        <taxon>Bacteroidales</taxon>
        <taxon>Bacteroidaceae</taxon>
        <taxon>Phocaeicola</taxon>
    </lineage>
</organism>
<accession>A0A1Q6IWM6</accession>
<proteinExistence type="predicted"/>
<comment type="caution">
    <text evidence="1">The sequence shown here is derived from an EMBL/GenBank/DDBJ whole genome shotgun (WGS) entry which is preliminary data.</text>
</comment>
<dbReference type="AlphaFoldDB" id="A0A1Q6IWM6"/>
<dbReference type="RefSeq" id="WP_032953644.1">
    <property type="nucleotide sequence ID" value="NZ_JBCHIQ010000025.1"/>
</dbReference>
<gene>
    <name evidence="1" type="ORF">BHV80_12945</name>
</gene>
<dbReference type="EMBL" id="MNQV01000214">
    <property type="protein sequence ID" value="OKZ45307.1"/>
    <property type="molecule type" value="Genomic_DNA"/>
</dbReference>
<evidence type="ECO:0000313" key="1">
    <source>
        <dbReference type="EMBL" id="OKZ45307.1"/>
    </source>
</evidence>
<dbReference type="Proteomes" id="UP000186631">
    <property type="component" value="Unassembled WGS sequence"/>
</dbReference>